<feature type="transmembrane region" description="Helical" evidence="2">
    <location>
        <begin position="257"/>
        <end position="275"/>
    </location>
</feature>
<gene>
    <name evidence="3" type="ORF">FB459_1039</name>
</gene>
<proteinExistence type="predicted"/>
<feature type="transmembrane region" description="Helical" evidence="2">
    <location>
        <begin position="217"/>
        <end position="237"/>
    </location>
</feature>
<sequence length="341" mass="36416">MLLMIGLAIALALSNRWTGALAAVLGGVGAGLFVDEIGKFITQDNDYFFPLAAPIAYAVLAVLAYLAYRVGQRRRRSVRAHLYAALELMQPAPDGPLNQHQIDLIDEHLCRASEFDTDTQTEAIIEGLNHALDEAKQHVVAADTAWAGRQLTRLQSLEERLLPTDRVRRLTRFALAVLGTVGVIGGPGVCALALWHLFGPPSLQGNNSLLGDDFGPVAWTAVAVTAAIGLAAGVHAWRAVRRLGPDGDEHRSGTRSGVGSVILLLGGVNLISAYFNQFLVLVQATAQAAVLAALVRLDHRTGSPPHISDLGAPAPIHRRQDPGFSSASPSVSGPRRHRPRH</sequence>
<name>A0A542EE52_9MICO</name>
<evidence type="ECO:0000313" key="4">
    <source>
        <dbReference type="Proteomes" id="UP000320806"/>
    </source>
</evidence>
<keyword evidence="2" id="KW-0472">Membrane</keyword>
<evidence type="ECO:0000256" key="2">
    <source>
        <dbReference type="SAM" id="Phobius"/>
    </source>
</evidence>
<dbReference type="AlphaFoldDB" id="A0A542EE52"/>
<feature type="transmembrane region" description="Helical" evidence="2">
    <location>
        <begin position="46"/>
        <end position="68"/>
    </location>
</feature>
<dbReference type="Proteomes" id="UP000320806">
    <property type="component" value="Unassembled WGS sequence"/>
</dbReference>
<feature type="region of interest" description="Disordered" evidence="1">
    <location>
        <begin position="304"/>
        <end position="341"/>
    </location>
</feature>
<feature type="transmembrane region" description="Helical" evidence="2">
    <location>
        <begin position="173"/>
        <end position="197"/>
    </location>
</feature>
<keyword evidence="2" id="KW-1133">Transmembrane helix</keyword>
<reference evidence="3 4" key="1">
    <citation type="submission" date="2019-06" db="EMBL/GenBank/DDBJ databases">
        <title>Sequencing the genomes of 1000 actinobacteria strains.</title>
        <authorList>
            <person name="Klenk H.-P."/>
        </authorList>
    </citation>
    <scope>NUCLEOTIDE SEQUENCE [LARGE SCALE GENOMIC DNA]</scope>
    <source>
        <strain evidence="3 4">DSM 19828</strain>
    </source>
</reference>
<protein>
    <submittedName>
        <fullName evidence="3">Uncharacterized protein</fullName>
    </submittedName>
</protein>
<keyword evidence="2" id="KW-0812">Transmembrane</keyword>
<dbReference type="EMBL" id="VFMO01000001">
    <property type="protein sequence ID" value="TQJ13613.1"/>
    <property type="molecule type" value="Genomic_DNA"/>
</dbReference>
<comment type="caution">
    <text evidence="3">The sequence shown here is derived from an EMBL/GenBank/DDBJ whole genome shotgun (WGS) entry which is preliminary data.</text>
</comment>
<evidence type="ECO:0000313" key="3">
    <source>
        <dbReference type="EMBL" id="TQJ13613.1"/>
    </source>
</evidence>
<organism evidence="3 4">
    <name type="scientific">Yimella lutea</name>
    <dbReference type="NCBI Taxonomy" id="587872"/>
    <lineage>
        <taxon>Bacteria</taxon>
        <taxon>Bacillati</taxon>
        <taxon>Actinomycetota</taxon>
        <taxon>Actinomycetes</taxon>
        <taxon>Micrococcales</taxon>
        <taxon>Dermacoccaceae</taxon>
        <taxon>Yimella</taxon>
    </lineage>
</organism>
<accession>A0A542EE52</accession>
<evidence type="ECO:0000256" key="1">
    <source>
        <dbReference type="SAM" id="MobiDB-lite"/>
    </source>
</evidence>
<keyword evidence="4" id="KW-1185">Reference proteome</keyword>